<dbReference type="PANTHER" id="PTHR11412:SF166">
    <property type="entry name" value="NTR DOMAIN-CONTAINING PROTEIN"/>
    <property type="match status" value="1"/>
</dbReference>
<dbReference type="EMBL" id="KK122296">
    <property type="protein sequence ID" value="KFM82442.1"/>
    <property type="molecule type" value="Genomic_DNA"/>
</dbReference>
<feature type="chain" id="PRO_5001831090" evidence="1">
    <location>
        <begin position="20"/>
        <end position="186"/>
    </location>
</feature>
<evidence type="ECO:0000313" key="3">
    <source>
        <dbReference type="EMBL" id="KFM82442.1"/>
    </source>
</evidence>
<evidence type="ECO:0000256" key="1">
    <source>
        <dbReference type="SAM" id="SignalP"/>
    </source>
</evidence>
<gene>
    <name evidence="3" type="ORF">X975_16480</name>
</gene>
<reference evidence="3 4" key="1">
    <citation type="submission" date="2013-11" db="EMBL/GenBank/DDBJ databases">
        <title>Genome sequencing of Stegodyphus mimosarum.</title>
        <authorList>
            <person name="Bechsgaard J."/>
        </authorList>
    </citation>
    <scope>NUCLEOTIDE SEQUENCE [LARGE SCALE GENOMIC DNA]</scope>
</reference>
<feature type="signal peptide" evidence="1">
    <location>
        <begin position="1"/>
        <end position="19"/>
    </location>
</feature>
<protein>
    <submittedName>
        <fullName evidence="3">Complement C5</fullName>
    </submittedName>
</protein>
<dbReference type="OMA" id="ETRIEVY"/>
<evidence type="ECO:0000259" key="2">
    <source>
        <dbReference type="Pfam" id="PF17790"/>
    </source>
</evidence>
<sequence>MMWLGCLVGCLVVISTTKAQSFYIAAPNSLRVGSDQVIGIAIDGKKKALVNFYIQDHPGRMKNITQKEIDVNPGVPKTFPIHLNPTNFPPGFLEDRNSEKIVSLTAHSELFHKEILLPLNFNTGYVFIQADKPVYTPRDRAHFRIIVLGEDTLPSDKAFVFQIKVYYFSFYVSVCNSSKKREDSSM</sequence>
<dbReference type="AlphaFoldDB" id="A0A087UYK3"/>
<feature type="domain" description="Complement C3/4/5 macroglobulin" evidence="2">
    <location>
        <begin position="20"/>
        <end position="115"/>
    </location>
</feature>
<feature type="non-terminal residue" evidence="3">
    <location>
        <position position="186"/>
    </location>
</feature>
<dbReference type="Gene3D" id="2.60.40.1930">
    <property type="match status" value="2"/>
</dbReference>
<proteinExistence type="predicted"/>
<dbReference type="InterPro" id="IPR050473">
    <property type="entry name" value="A2M/Complement_sys"/>
</dbReference>
<accession>A0A087UYK3</accession>
<evidence type="ECO:0000313" key="4">
    <source>
        <dbReference type="Proteomes" id="UP000054359"/>
    </source>
</evidence>
<dbReference type="STRING" id="407821.A0A087UYK3"/>
<dbReference type="InterPro" id="IPR041425">
    <property type="entry name" value="C3/4/5_MG1"/>
</dbReference>
<dbReference type="PANTHER" id="PTHR11412">
    <property type="entry name" value="MACROGLOBULIN / COMPLEMENT"/>
    <property type="match status" value="1"/>
</dbReference>
<organism evidence="3 4">
    <name type="scientific">Stegodyphus mimosarum</name>
    <name type="common">African social velvet spider</name>
    <dbReference type="NCBI Taxonomy" id="407821"/>
    <lineage>
        <taxon>Eukaryota</taxon>
        <taxon>Metazoa</taxon>
        <taxon>Ecdysozoa</taxon>
        <taxon>Arthropoda</taxon>
        <taxon>Chelicerata</taxon>
        <taxon>Arachnida</taxon>
        <taxon>Araneae</taxon>
        <taxon>Araneomorphae</taxon>
        <taxon>Entelegynae</taxon>
        <taxon>Eresoidea</taxon>
        <taxon>Eresidae</taxon>
        <taxon>Stegodyphus</taxon>
    </lineage>
</organism>
<dbReference type="Pfam" id="PF17790">
    <property type="entry name" value="MG1"/>
    <property type="match status" value="1"/>
</dbReference>
<dbReference type="Proteomes" id="UP000054359">
    <property type="component" value="Unassembled WGS sequence"/>
</dbReference>
<keyword evidence="4" id="KW-1185">Reference proteome</keyword>
<dbReference type="OrthoDB" id="6359008at2759"/>
<name>A0A087UYK3_STEMI</name>
<keyword evidence="1" id="KW-0732">Signal</keyword>